<organism evidence="1 2">
    <name type="scientific">Caerostris darwini</name>
    <dbReference type="NCBI Taxonomy" id="1538125"/>
    <lineage>
        <taxon>Eukaryota</taxon>
        <taxon>Metazoa</taxon>
        <taxon>Ecdysozoa</taxon>
        <taxon>Arthropoda</taxon>
        <taxon>Chelicerata</taxon>
        <taxon>Arachnida</taxon>
        <taxon>Araneae</taxon>
        <taxon>Araneomorphae</taxon>
        <taxon>Entelegynae</taxon>
        <taxon>Araneoidea</taxon>
        <taxon>Araneidae</taxon>
        <taxon>Caerostris</taxon>
    </lineage>
</organism>
<proteinExistence type="predicted"/>
<dbReference type="Proteomes" id="UP001054837">
    <property type="component" value="Unassembled WGS sequence"/>
</dbReference>
<protein>
    <submittedName>
        <fullName evidence="1">Uncharacterized protein</fullName>
    </submittedName>
</protein>
<accession>A0AAV4WZA8</accession>
<evidence type="ECO:0000313" key="2">
    <source>
        <dbReference type="Proteomes" id="UP001054837"/>
    </source>
</evidence>
<dbReference type="EMBL" id="BPLQ01015260">
    <property type="protein sequence ID" value="GIY86944.1"/>
    <property type="molecule type" value="Genomic_DNA"/>
</dbReference>
<name>A0AAV4WZA8_9ARAC</name>
<reference evidence="1 2" key="1">
    <citation type="submission" date="2021-06" db="EMBL/GenBank/DDBJ databases">
        <title>Caerostris darwini draft genome.</title>
        <authorList>
            <person name="Kono N."/>
            <person name="Arakawa K."/>
        </authorList>
    </citation>
    <scope>NUCLEOTIDE SEQUENCE [LARGE SCALE GENOMIC DNA]</scope>
</reference>
<comment type="caution">
    <text evidence="1">The sequence shown here is derived from an EMBL/GenBank/DDBJ whole genome shotgun (WGS) entry which is preliminary data.</text>
</comment>
<gene>
    <name evidence="1" type="ORF">CDAR_289891</name>
</gene>
<evidence type="ECO:0000313" key="1">
    <source>
        <dbReference type="EMBL" id="GIY86944.1"/>
    </source>
</evidence>
<dbReference type="AlphaFoldDB" id="A0AAV4WZA8"/>
<sequence>MEQKGPGVSVLFVKESPAPEPYPGTICPGSVNSPLLSVDEGKGFLITANFQVFPNFCSPNKEKSPSTKGSRCVDTRGMRELGWKRIAFIGNCMINQLQVADDVGPPLLVEQQRKGTIA</sequence>
<keyword evidence="2" id="KW-1185">Reference proteome</keyword>